<keyword evidence="2" id="KW-1185">Reference proteome</keyword>
<reference evidence="1 2" key="1">
    <citation type="submission" date="2020-07" db="EMBL/GenBank/DDBJ databases">
        <title>Endozoicomonas sp. nov., isolated from sediment.</title>
        <authorList>
            <person name="Gu T."/>
        </authorList>
    </citation>
    <scope>NUCLEOTIDE SEQUENCE [LARGE SCALE GENOMIC DNA]</scope>
    <source>
        <strain evidence="1 2">SM1973</strain>
    </source>
</reference>
<organism evidence="1 2">
    <name type="scientific">Spartinivicinus marinus</name>
    <dbReference type="NCBI Taxonomy" id="2994442"/>
    <lineage>
        <taxon>Bacteria</taxon>
        <taxon>Pseudomonadati</taxon>
        <taxon>Pseudomonadota</taxon>
        <taxon>Gammaproteobacteria</taxon>
        <taxon>Oceanospirillales</taxon>
        <taxon>Zooshikellaceae</taxon>
        <taxon>Spartinivicinus</taxon>
    </lineage>
</organism>
<comment type="caution">
    <text evidence="1">The sequence shown here is derived from an EMBL/GenBank/DDBJ whole genome shotgun (WGS) entry which is preliminary data.</text>
</comment>
<sequence>MTEAVFHSITVAIDSPLTDGGAARGDDIQQFDAMMTEENGITDQAVELVENVKASIEKSDQKLSSSMEVAQDDPLSMQAIMAMQVELAKKHLQEELITKIASKSTQHVDTFLKAQ</sequence>
<dbReference type="GO" id="GO:0030254">
    <property type="term" value="P:protein secretion by the type III secretion system"/>
    <property type="evidence" value="ECO:0007669"/>
    <property type="project" value="InterPro"/>
</dbReference>
<evidence type="ECO:0000313" key="1">
    <source>
        <dbReference type="EMBL" id="NYZ66316.1"/>
    </source>
</evidence>
<accession>A0A853IFM4</accession>
<protein>
    <submittedName>
        <fullName evidence="1">Type III secretion system inner rod subunit SctI</fullName>
    </submittedName>
</protein>
<dbReference type="InterPro" id="IPR012670">
    <property type="entry name" value="T3SS_YscI/HrpB"/>
</dbReference>
<dbReference type="EMBL" id="JACCKB010000012">
    <property type="protein sequence ID" value="NYZ66316.1"/>
    <property type="molecule type" value="Genomic_DNA"/>
</dbReference>
<dbReference type="Proteomes" id="UP000569732">
    <property type="component" value="Unassembled WGS sequence"/>
</dbReference>
<gene>
    <name evidence="1" type="primary">sctI</name>
    <name evidence="1" type="ORF">H0A36_09865</name>
</gene>
<dbReference type="NCBIfam" id="TIGR02497">
    <property type="entry name" value="yscI_hrpB_dom"/>
    <property type="match status" value="1"/>
</dbReference>
<dbReference type="AlphaFoldDB" id="A0A853IFM4"/>
<evidence type="ECO:0000313" key="2">
    <source>
        <dbReference type="Proteomes" id="UP000569732"/>
    </source>
</evidence>
<dbReference type="RefSeq" id="WP_180568344.1">
    <property type="nucleotide sequence ID" value="NZ_JACCKB010000012.1"/>
</dbReference>
<dbReference type="Pfam" id="PF17001">
    <property type="entry name" value="T3SS_basalb_I"/>
    <property type="match status" value="1"/>
</dbReference>
<proteinExistence type="predicted"/>
<name>A0A853IFM4_9GAMM</name>